<keyword evidence="3" id="KW-0238">DNA-binding</keyword>
<dbReference type="OrthoDB" id="9811611at2"/>
<dbReference type="AlphaFoldDB" id="A0A410QFX6"/>
<evidence type="ECO:0000313" key="6">
    <source>
        <dbReference type="EMBL" id="QAT62973.1"/>
    </source>
</evidence>
<proteinExistence type="inferred from homology"/>
<dbReference type="REBASE" id="297398">
    <property type="entry name" value="S.SspNJN17ORF16095P"/>
</dbReference>
<dbReference type="GO" id="GO:0004519">
    <property type="term" value="F:endonuclease activity"/>
    <property type="evidence" value="ECO:0007669"/>
    <property type="project" value="UniProtKB-KW"/>
</dbReference>
<organism evidence="6 7">
    <name type="scientific">Acidilutibacter cellobiosedens</name>
    <dbReference type="NCBI Taxonomy" id="2507161"/>
    <lineage>
        <taxon>Bacteria</taxon>
        <taxon>Bacillati</taxon>
        <taxon>Bacillota</taxon>
        <taxon>Tissierellia</taxon>
        <taxon>Tissierellales</taxon>
        <taxon>Acidilutibacteraceae</taxon>
        <taxon>Acidilutibacter</taxon>
    </lineage>
</organism>
<dbReference type="InterPro" id="IPR000055">
    <property type="entry name" value="Restrct_endonuc_typeI_TRD"/>
</dbReference>
<keyword evidence="2" id="KW-0680">Restriction system</keyword>
<evidence type="ECO:0000256" key="3">
    <source>
        <dbReference type="ARBA" id="ARBA00023125"/>
    </source>
</evidence>
<keyword evidence="6" id="KW-0378">Hydrolase</keyword>
<feature type="domain" description="Type I restriction modification DNA specificity" evidence="5">
    <location>
        <begin position="183"/>
        <end position="355"/>
    </location>
</feature>
<keyword evidence="6" id="KW-0255">Endonuclease</keyword>
<protein>
    <submittedName>
        <fullName evidence="6">Restriction endonuclease subunit S</fullName>
    </submittedName>
</protein>
<gene>
    <name evidence="6" type="ORF">EQM13_16090</name>
</gene>
<dbReference type="Gene3D" id="1.10.287.1120">
    <property type="entry name" value="Bipartite methylase S protein"/>
    <property type="match status" value="1"/>
</dbReference>
<dbReference type="CDD" id="cd17267">
    <property type="entry name" value="RMtype1_S_EcoAO83I-TRD1-CR1_like"/>
    <property type="match status" value="1"/>
</dbReference>
<accession>A0A410QFX6</accession>
<reference evidence="7" key="1">
    <citation type="submission" date="2019-01" db="EMBL/GenBank/DDBJ databases">
        <title>Draft genomes of a novel of Sporanaerobacter strains.</title>
        <authorList>
            <person name="Ma S."/>
        </authorList>
    </citation>
    <scope>NUCLEOTIDE SEQUENCE [LARGE SCALE GENOMIC DNA]</scope>
    <source>
        <strain evidence="7">NJN-17</strain>
    </source>
</reference>
<dbReference type="Pfam" id="PF01420">
    <property type="entry name" value="Methylase_S"/>
    <property type="match status" value="2"/>
</dbReference>
<evidence type="ECO:0000256" key="2">
    <source>
        <dbReference type="ARBA" id="ARBA00022747"/>
    </source>
</evidence>
<dbReference type="Proteomes" id="UP000287969">
    <property type="component" value="Chromosome"/>
</dbReference>
<dbReference type="InterPro" id="IPR052021">
    <property type="entry name" value="Type-I_RS_S_subunit"/>
</dbReference>
<keyword evidence="7" id="KW-1185">Reference proteome</keyword>
<name>A0A410QFX6_9FIRM</name>
<dbReference type="PANTHER" id="PTHR30408:SF13">
    <property type="entry name" value="TYPE I RESTRICTION ENZYME HINDI SPECIFICITY SUBUNIT"/>
    <property type="match status" value="1"/>
</dbReference>
<dbReference type="RefSeq" id="WP_128753209.1">
    <property type="nucleotide sequence ID" value="NZ_CP035282.1"/>
</dbReference>
<dbReference type="InterPro" id="IPR044946">
    <property type="entry name" value="Restrct_endonuc_typeI_TRD_sf"/>
</dbReference>
<dbReference type="GO" id="GO:0009307">
    <property type="term" value="P:DNA restriction-modification system"/>
    <property type="evidence" value="ECO:0007669"/>
    <property type="project" value="UniProtKB-KW"/>
</dbReference>
<dbReference type="SUPFAM" id="SSF116734">
    <property type="entry name" value="DNA methylase specificity domain"/>
    <property type="match status" value="2"/>
</dbReference>
<comment type="similarity">
    <text evidence="1">Belongs to the type-I restriction system S methylase family.</text>
</comment>
<dbReference type="GO" id="GO:0003677">
    <property type="term" value="F:DNA binding"/>
    <property type="evidence" value="ECO:0007669"/>
    <property type="project" value="UniProtKB-KW"/>
</dbReference>
<sequence>MKWENKKFIDFIQLQRGHDLTREQFIDGPYPVVSSTSIMGYHNQYKADGPGVVIGRSGTLGKAQYINDNYWPHNTTLYVKDYKGNYPRFVYYFLMNFSTDKHGGGSAVPTLNRNTLSSISIRVPDFTTQKRIADILSAYDDLIENNQKQIKLLEEAAMWLYKEWFVKLRFPGHEKTKIEDGVPEGWKLTRVKRMGQVITGKTPSTAIVENYGEDIPFVKIPDMHGVIYPLKTEVKLSERGANTQKNKFLPPKSIMVSCIATVGLVCITHEVCQTNQQINSIVLNDEDHLYYMFFKMKGIKSLLEGVGSNGATMTNVNKTKFENIELLKPENEILKKFNNLVEPFFSNILALSKQNEKLKEARDKLLSKLMSGEIEV</sequence>
<dbReference type="EMBL" id="CP035282">
    <property type="protein sequence ID" value="QAT62973.1"/>
    <property type="molecule type" value="Genomic_DNA"/>
</dbReference>
<dbReference type="CDD" id="cd17251">
    <property type="entry name" value="RMtype1_S_HinAWORF1578P-TRD2-CR2_like"/>
    <property type="match status" value="1"/>
</dbReference>
<feature type="domain" description="Type I restriction modification DNA specificity" evidence="5">
    <location>
        <begin position="2"/>
        <end position="154"/>
    </location>
</feature>
<feature type="coiled-coil region" evidence="4">
    <location>
        <begin position="348"/>
        <end position="375"/>
    </location>
</feature>
<evidence type="ECO:0000256" key="4">
    <source>
        <dbReference type="SAM" id="Coils"/>
    </source>
</evidence>
<evidence type="ECO:0000259" key="5">
    <source>
        <dbReference type="Pfam" id="PF01420"/>
    </source>
</evidence>
<dbReference type="Gene3D" id="3.90.220.20">
    <property type="entry name" value="DNA methylase specificity domains"/>
    <property type="match status" value="2"/>
</dbReference>
<dbReference type="KEGG" id="spoa:EQM13_16090"/>
<keyword evidence="4" id="KW-0175">Coiled coil</keyword>
<keyword evidence="6" id="KW-0540">Nuclease</keyword>
<evidence type="ECO:0000256" key="1">
    <source>
        <dbReference type="ARBA" id="ARBA00010923"/>
    </source>
</evidence>
<dbReference type="PANTHER" id="PTHR30408">
    <property type="entry name" value="TYPE-1 RESTRICTION ENZYME ECOKI SPECIFICITY PROTEIN"/>
    <property type="match status" value="1"/>
</dbReference>
<evidence type="ECO:0000313" key="7">
    <source>
        <dbReference type="Proteomes" id="UP000287969"/>
    </source>
</evidence>